<reference evidence="2 3" key="1">
    <citation type="submission" date="2018-10" db="EMBL/GenBank/DDBJ databases">
        <title>Draft genome sequence of Bacillus salarius IM0101, isolated from a hypersaline soil in Inner Mongolia, China.</title>
        <authorList>
            <person name="Yamprayoonswat W."/>
            <person name="Boonvisut S."/>
            <person name="Jumpathong W."/>
            <person name="Sittihan S."/>
            <person name="Ruangsuj P."/>
            <person name="Wanthongcharoen S."/>
            <person name="Thongpramul N."/>
            <person name="Pimmason S."/>
            <person name="Yu B."/>
            <person name="Yasawong M."/>
        </authorList>
    </citation>
    <scope>NUCLEOTIDE SEQUENCE [LARGE SCALE GENOMIC DNA]</scope>
    <source>
        <strain evidence="2 3">IM0101</strain>
    </source>
</reference>
<organism evidence="2 3">
    <name type="scientific">Salibacterium salarium</name>
    <dbReference type="NCBI Taxonomy" id="284579"/>
    <lineage>
        <taxon>Bacteria</taxon>
        <taxon>Bacillati</taxon>
        <taxon>Bacillota</taxon>
        <taxon>Bacilli</taxon>
        <taxon>Bacillales</taxon>
        <taxon>Bacillaceae</taxon>
    </lineage>
</organism>
<dbReference type="Proteomes" id="UP000275076">
    <property type="component" value="Unassembled WGS sequence"/>
</dbReference>
<accession>A0A3R9RG17</accession>
<evidence type="ECO:0000256" key="1">
    <source>
        <dbReference type="SAM" id="Phobius"/>
    </source>
</evidence>
<keyword evidence="3" id="KW-1185">Reference proteome</keyword>
<dbReference type="Pfam" id="PF14004">
    <property type="entry name" value="DUF4227"/>
    <property type="match status" value="1"/>
</dbReference>
<feature type="transmembrane region" description="Helical" evidence="1">
    <location>
        <begin position="15"/>
        <end position="36"/>
    </location>
</feature>
<evidence type="ECO:0000313" key="2">
    <source>
        <dbReference type="EMBL" id="RSL34607.1"/>
    </source>
</evidence>
<keyword evidence="1" id="KW-1133">Transmembrane helix</keyword>
<name>A0A3R9RG17_9BACI</name>
<comment type="caution">
    <text evidence="2">The sequence shown here is derived from an EMBL/GenBank/DDBJ whole genome shotgun (WGS) entry which is preliminary data.</text>
</comment>
<dbReference type="InterPro" id="IPR025321">
    <property type="entry name" value="DUF4227"/>
</dbReference>
<keyword evidence="1" id="KW-0812">Transmembrane</keyword>
<gene>
    <name evidence="2" type="ORF">D7Z54_05560</name>
</gene>
<keyword evidence="1" id="KW-0472">Membrane</keyword>
<dbReference type="OrthoDB" id="2691647at2"/>
<sequence>MMIVKQWLSYSLETIKIFMVFCVCLGVFYYGIIWLSENYKGDERLRFSDTDAEKVQHSVHSLIY</sequence>
<proteinExistence type="predicted"/>
<dbReference type="EMBL" id="RBVX01000003">
    <property type="protein sequence ID" value="RSL34607.1"/>
    <property type="molecule type" value="Genomic_DNA"/>
</dbReference>
<protein>
    <submittedName>
        <fullName evidence="2">DUF4227 family protein</fullName>
    </submittedName>
</protein>
<dbReference type="AlphaFoldDB" id="A0A3R9RG17"/>
<evidence type="ECO:0000313" key="3">
    <source>
        <dbReference type="Proteomes" id="UP000275076"/>
    </source>
</evidence>